<proteinExistence type="inferred from homology"/>
<evidence type="ECO:0000256" key="7">
    <source>
        <dbReference type="SAM" id="Phobius"/>
    </source>
</evidence>
<evidence type="ECO:0000256" key="6">
    <source>
        <dbReference type="ARBA" id="ARBA00023136"/>
    </source>
</evidence>
<comment type="caution">
    <text evidence="8">The sequence shown here is derived from an EMBL/GenBank/DDBJ whole genome shotgun (WGS) entry which is preliminary data.</text>
</comment>
<protein>
    <submittedName>
        <fullName evidence="8">Cytochrome d ubiquinol oxidase subunit II</fullName>
    </submittedName>
</protein>
<keyword evidence="9" id="KW-1185">Reference proteome</keyword>
<evidence type="ECO:0000313" key="8">
    <source>
        <dbReference type="EMBL" id="NML09234.1"/>
    </source>
</evidence>
<evidence type="ECO:0000313" key="9">
    <source>
        <dbReference type="Proteomes" id="UP000519023"/>
    </source>
</evidence>
<evidence type="ECO:0000256" key="2">
    <source>
        <dbReference type="ARBA" id="ARBA00007543"/>
    </source>
</evidence>
<keyword evidence="5 7" id="KW-1133">Transmembrane helix</keyword>
<feature type="transmembrane region" description="Helical" evidence="7">
    <location>
        <begin position="12"/>
        <end position="39"/>
    </location>
</feature>
<feature type="transmembrane region" description="Helical" evidence="7">
    <location>
        <begin position="194"/>
        <end position="217"/>
    </location>
</feature>
<dbReference type="InterPro" id="IPR003317">
    <property type="entry name" value="Cyt-d_oxidase_su2"/>
</dbReference>
<dbReference type="EMBL" id="JABBFV010000002">
    <property type="protein sequence ID" value="NML09234.1"/>
    <property type="molecule type" value="Genomic_DNA"/>
</dbReference>
<feature type="transmembrane region" description="Helical" evidence="7">
    <location>
        <begin position="229"/>
        <end position="249"/>
    </location>
</feature>
<dbReference type="GO" id="GO:0005886">
    <property type="term" value="C:plasma membrane"/>
    <property type="evidence" value="ECO:0007669"/>
    <property type="project" value="UniProtKB-SubCell"/>
</dbReference>
<dbReference type="AlphaFoldDB" id="A0A7X9ZSI5"/>
<accession>A0A7X9ZSI5</accession>
<dbReference type="GO" id="GO:0009055">
    <property type="term" value="F:electron transfer activity"/>
    <property type="evidence" value="ECO:0007669"/>
    <property type="project" value="TreeGrafter"/>
</dbReference>
<evidence type="ECO:0000256" key="5">
    <source>
        <dbReference type="ARBA" id="ARBA00022989"/>
    </source>
</evidence>
<dbReference type="PANTHER" id="PTHR43141:SF4">
    <property type="entry name" value="CYTOCHROME BD2 SUBUNIT II"/>
    <property type="match status" value="1"/>
</dbReference>
<dbReference type="NCBIfam" id="TIGR00203">
    <property type="entry name" value="cydB"/>
    <property type="match status" value="1"/>
</dbReference>
<comment type="similarity">
    <text evidence="2">Belongs to the cytochrome ubiquinol oxidase subunit 2 family.</text>
</comment>
<comment type="subcellular location">
    <subcellularLocation>
        <location evidence="1">Cell membrane</location>
        <topology evidence="1">Multi-pass membrane protein</topology>
    </subcellularLocation>
</comment>
<dbReference type="GO" id="GO:0070069">
    <property type="term" value="C:cytochrome complex"/>
    <property type="evidence" value="ECO:0007669"/>
    <property type="project" value="TreeGrafter"/>
</dbReference>
<feature type="transmembrane region" description="Helical" evidence="7">
    <location>
        <begin position="159"/>
        <end position="182"/>
    </location>
</feature>
<keyword evidence="4 7" id="KW-0812">Transmembrane</keyword>
<gene>
    <name evidence="8" type="primary">cydB</name>
    <name evidence="8" type="ORF">HHL08_03575</name>
</gene>
<dbReference type="Pfam" id="PF02322">
    <property type="entry name" value="Cyt_bd_oxida_II"/>
    <property type="match status" value="1"/>
</dbReference>
<feature type="transmembrane region" description="Helical" evidence="7">
    <location>
        <begin position="301"/>
        <end position="325"/>
    </location>
</feature>
<dbReference type="RefSeq" id="WP_086486350.1">
    <property type="nucleotide sequence ID" value="NZ_JABBFV010000002.1"/>
</dbReference>
<dbReference type="GO" id="GO:0019646">
    <property type="term" value="P:aerobic electron transport chain"/>
    <property type="evidence" value="ECO:0007669"/>
    <property type="project" value="TreeGrafter"/>
</dbReference>
<name>A0A7X9ZSI5_9SPHN</name>
<feature type="transmembrane region" description="Helical" evidence="7">
    <location>
        <begin position="261"/>
        <end position="281"/>
    </location>
</feature>
<organism evidence="8 9">
    <name type="scientific">Sphingobium psychrophilum</name>
    <dbReference type="NCBI Taxonomy" id="2728834"/>
    <lineage>
        <taxon>Bacteria</taxon>
        <taxon>Pseudomonadati</taxon>
        <taxon>Pseudomonadota</taxon>
        <taxon>Alphaproteobacteria</taxon>
        <taxon>Sphingomonadales</taxon>
        <taxon>Sphingomonadaceae</taxon>
        <taxon>Sphingobium</taxon>
    </lineage>
</organism>
<feature type="transmembrane region" description="Helical" evidence="7">
    <location>
        <begin position="84"/>
        <end position="102"/>
    </location>
</feature>
<evidence type="ECO:0000256" key="1">
    <source>
        <dbReference type="ARBA" id="ARBA00004651"/>
    </source>
</evidence>
<dbReference type="GO" id="GO:0016682">
    <property type="term" value="F:oxidoreductase activity, acting on diphenols and related substances as donors, oxygen as acceptor"/>
    <property type="evidence" value="ECO:0007669"/>
    <property type="project" value="TreeGrafter"/>
</dbReference>
<keyword evidence="6 7" id="KW-0472">Membrane</keyword>
<sequence>MGINVDLTVVWAFIIAFAVFMYVVMDGFDLGIGILFPSFKVGDERDQAMNSIAPVWDGNETWLVLGGGGLFAAFPLAYGVVLTATYPLIIAMLLGLVFRGVAFEFRWRDPRHRALWDIAFSLGSFIAAFAQGVTLGAILQGVQVENQAYAGGWLDWLTPFSLLTGAGVVIGYALLGAAWLIWKVEGSAEAHARRLALWAGAGTLVAMAAVSAATPFLQFEYWKRWFDMPGVLATAQVPLLTGIVAFLFFRKLRGGATAAPFLLALALFALGFAGLGISLFPYIVPDSITIWDAAAPERSQIFMLVGTAIIMPVILAYTGWAYWVFRGKVGTHGYH</sequence>
<feature type="transmembrane region" description="Helical" evidence="7">
    <location>
        <begin position="114"/>
        <end position="139"/>
    </location>
</feature>
<dbReference type="PANTHER" id="PTHR43141">
    <property type="entry name" value="CYTOCHROME BD2 SUBUNIT II"/>
    <property type="match status" value="1"/>
</dbReference>
<dbReference type="Proteomes" id="UP000519023">
    <property type="component" value="Unassembled WGS sequence"/>
</dbReference>
<reference evidence="8 9" key="1">
    <citation type="submission" date="2020-04" db="EMBL/GenBank/DDBJ databases">
        <title>Sphingobium sp. AR-3-1 isolated from Arctic soil.</title>
        <authorList>
            <person name="Dahal R.H."/>
            <person name="Chaudhary D.K."/>
        </authorList>
    </citation>
    <scope>NUCLEOTIDE SEQUENCE [LARGE SCALE GENOMIC DNA]</scope>
    <source>
        <strain evidence="8 9">AR-3-1</strain>
    </source>
</reference>
<evidence type="ECO:0000256" key="3">
    <source>
        <dbReference type="ARBA" id="ARBA00022475"/>
    </source>
</evidence>
<keyword evidence="3" id="KW-1003">Cell membrane</keyword>
<evidence type="ECO:0000256" key="4">
    <source>
        <dbReference type="ARBA" id="ARBA00022692"/>
    </source>
</evidence>